<organism evidence="2 3">
    <name type="scientific">Circinella minor</name>
    <dbReference type="NCBI Taxonomy" id="1195481"/>
    <lineage>
        <taxon>Eukaryota</taxon>
        <taxon>Fungi</taxon>
        <taxon>Fungi incertae sedis</taxon>
        <taxon>Mucoromycota</taxon>
        <taxon>Mucoromycotina</taxon>
        <taxon>Mucoromycetes</taxon>
        <taxon>Mucorales</taxon>
        <taxon>Lichtheimiaceae</taxon>
        <taxon>Circinella</taxon>
    </lineage>
</organism>
<keyword evidence="1" id="KW-0472">Membrane</keyword>
<accession>A0A8H7VGE4</accession>
<proteinExistence type="predicted"/>
<keyword evidence="1" id="KW-1133">Transmembrane helix</keyword>
<keyword evidence="1" id="KW-0812">Transmembrane</keyword>
<dbReference type="OrthoDB" id="73168at2759"/>
<sequence>MTSLILPTAYLGGCIAAMSIFSHVYRRAKNAKTIEPWFPENQEKEQYIALLNSEPETSEEHLKAALLRRAMEAMRRYSIINHEQAALVELMRTGHITDDIWHDFKASQDETIAEIKEVIEEGNTYAEGWGTSVFKTASQMVQSEKQKQEFKKVGLMLEREEKRWDMELQSEQLEDNMKK</sequence>
<dbReference type="Proteomes" id="UP000646827">
    <property type="component" value="Unassembled WGS sequence"/>
</dbReference>
<gene>
    <name evidence="2" type="ORF">INT45_003666</name>
</gene>
<dbReference type="PANTHER" id="PTHR28229">
    <property type="entry name" value="TRANSLOCATION PROTEIN SEC66"/>
    <property type="match status" value="1"/>
</dbReference>
<evidence type="ECO:0000256" key="1">
    <source>
        <dbReference type="SAM" id="Phobius"/>
    </source>
</evidence>
<dbReference type="GO" id="GO:0031204">
    <property type="term" value="P:post-translational protein targeting to membrane, translocation"/>
    <property type="evidence" value="ECO:0007669"/>
    <property type="project" value="InterPro"/>
</dbReference>
<reference evidence="2 3" key="1">
    <citation type="submission" date="2020-12" db="EMBL/GenBank/DDBJ databases">
        <title>Metabolic potential, ecology and presence of endohyphal bacteria is reflected in genomic diversity of Mucoromycotina.</title>
        <authorList>
            <person name="Muszewska A."/>
            <person name="Okrasinska A."/>
            <person name="Steczkiewicz K."/>
            <person name="Drgas O."/>
            <person name="Orlowska M."/>
            <person name="Perlinska-Lenart U."/>
            <person name="Aleksandrzak-Piekarczyk T."/>
            <person name="Szatraj K."/>
            <person name="Zielenkiewicz U."/>
            <person name="Pilsyk S."/>
            <person name="Malc E."/>
            <person name="Mieczkowski P."/>
            <person name="Kruszewska J.S."/>
            <person name="Biernat P."/>
            <person name="Pawlowska J."/>
        </authorList>
    </citation>
    <scope>NUCLEOTIDE SEQUENCE [LARGE SCALE GENOMIC DNA]</scope>
    <source>
        <strain evidence="2 3">CBS 142.35</strain>
    </source>
</reference>
<dbReference type="Pfam" id="PF09802">
    <property type="entry name" value="Sec66"/>
    <property type="match status" value="1"/>
</dbReference>
<dbReference type="AlphaFoldDB" id="A0A8H7VGE4"/>
<dbReference type="GO" id="GO:0031207">
    <property type="term" value="C:Sec62/Sec63 complex"/>
    <property type="evidence" value="ECO:0007669"/>
    <property type="project" value="InterPro"/>
</dbReference>
<dbReference type="PANTHER" id="PTHR28229:SF1">
    <property type="entry name" value="TRANSLOCATION PROTEIN SEC66"/>
    <property type="match status" value="1"/>
</dbReference>
<feature type="transmembrane region" description="Helical" evidence="1">
    <location>
        <begin position="6"/>
        <end position="25"/>
    </location>
</feature>
<name>A0A8H7VGE4_9FUNG</name>
<keyword evidence="3" id="KW-1185">Reference proteome</keyword>
<dbReference type="EMBL" id="JAEPRB010000093">
    <property type="protein sequence ID" value="KAG2222021.1"/>
    <property type="molecule type" value="Genomic_DNA"/>
</dbReference>
<protein>
    <submittedName>
        <fullName evidence="2">Uncharacterized protein</fullName>
    </submittedName>
</protein>
<evidence type="ECO:0000313" key="3">
    <source>
        <dbReference type="Proteomes" id="UP000646827"/>
    </source>
</evidence>
<evidence type="ECO:0000313" key="2">
    <source>
        <dbReference type="EMBL" id="KAG2222021.1"/>
    </source>
</evidence>
<dbReference type="InterPro" id="IPR018624">
    <property type="entry name" value="Sec66"/>
</dbReference>
<comment type="caution">
    <text evidence="2">The sequence shown here is derived from an EMBL/GenBank/DDBJ whole genome shotgun (WGS) entry which is preliminary data.</text>
</comment>